<dbReference type="SUPFAM" id="SSF55186">
    <property type="entry name" value="ThrRS/AlaRS common domain"/>
    <property type="match status" value="1"/>
</dbReference>
<keyword evidence="3 14" id="KW-0963">Cytoplasm</keyword>
<comment type="similarity">
    <text evidence="1 14">Belongs to the class-II aminoacyl-tRNA synthetase family.</text>
</comment>
<evidence type="ECO:0000256" key="3">
    <source>
        <dbReference type="ARBA" id="ARBA00022490"/>
    </source>
</evidence>
<dbReference type="InterPro" id="IPR002314">
    <property type="entry name" value="aa-tRNA-synt_IIb"/>
</dbReference>
<keyword evidence="7 14" id="KW-0547">Nucleotide-binding</keyword>
<dbReference type="Pfam" id="PF00587">
    <property type="entry name" value="tRNA-synt_2b"/>
    <property type="match status" value="1"/>
</dbReference>
<dbReference type="Gene3D" id="3.30.980.10">
    <property type="entry name" value="Threonyl-trna Synthetase, Chain A, domain 2"/>
    <property type="match status" value="1"/>
</dbReference>
<gene>
    <name evidence="14 17" type="primary">thrS</name>
    <name evidence="17" type="ORF">I2H36_02265</name>
</gene>
<dbReference type="SMART" id="SM00863">
    <property type="entry name" value="tRNA_SAD"/>
    <property type="match status" value="1"/>
</dbReference>
<comment type="cofactor">
    <cofactor evidence="14">
        <name>Zn(2+)</name>
        <dbReference type="ChEBI" id="CHEBI:29105"/>
    </cofactor>
    <text evidence="14">Binds 1 zinc ion per subunit.</text>
</comment>
<dbReference type="PANTHER" id="PTHR11451">
    <property type="entry name" value="THREONINE-TRNA LIGASE"/>
    <property type="match status" value="1"/>
</dbReference>
<protein>
    <recommendedName>
        <fullName evidence="14">Threonine--tRNA ligase</fullName>
        <ecNumber evidence="14">6.1.1.3</ecNumber>
    </recommendedName>
    <alternativeName>
        <fullName evidence="14">Threonyl-tRNA synthetase</fullName>
        <shortName evidence="14">ThrRS</shortName>
    </alternativeName>
</protein>
<evidence type="ECO:0000313" key="17">
    <source>
        <dbReference type="EMBL" id="MBF9194850.1"/>
    </source>
</evidence>
<dbReference type="PANTHER" id="PTHR11451:SF44">
    <property type="entry name" value="THREONINE--TRNA LIGASE, CHLOROPLASTIC_MITOCHONDRIAL 2"/>
    <property type="match status" value="1"/>
</dbReference>
<feature type="binding site" evidence="14">
    <location>
        <position position="528"/>
    </location>
    <ligand>
        <name>Zn(2+)</name>
        <dbReference type="ChEBI" id="CHEBI:29105"/>
        <note>catalytic</note>
    </ligand>
</feature>
<name>A0ABS0HN07_9HYPH</name>
<feature type="binding site" evidence="14">
    <location>
        <position position="345"/>
    </location>
    <ligand>
        <name>Zn(2+)</name>
        <dbReference type="ChEBI" id="CHEBI:29105"/>
        <note>catalytic</note>
    </ligand>
</feature>
<dbReference type="PROSITE" id="PS51880">
    <property type="entry name" value="TGS"/>
    <property type="match status" value="1"/>
</dbReference>
<dbReference type="Pfam" id="PF07973">
    <property type="entry name" value="tRNA_SAD"/>
    <property type="match status" value="1"/>
</dbReference>
<evidence type="ECO:0000259" key="16">
    <source>
        <dbReference type="PROSITE" id="PS51880"/>
    </source>
</evidence>
<dbReference type="PROSITE" id="PS50862">
    <property type="entry name" value="AA_TRNA_LIGASE_II"/>
    <property type="match status" value="1"/>
</dbReference>
<evidence type="ECO:0000256" key="13">
    <source>
        <dbReference type="ARBA" id="ARBA00049515"/>
    </source>
</evidence>
<dbReference type="InterPro" id="IPR002320">
    <property type="entry name" value="Thr-tRNA-ligase_IIa"/>
</dbReference>
<keyword evidence="18" id="KW-1185">Reference proteome</keyword>
<keyword evidence="5 14" id="KW-0436">Ligase</keyword>
<comment type="caution">
    <text evidence="14">Lacks conserved residue(s) required for the propagation of feature annotation.</text>
</comment>
<dbReference type="RefSeq" id="WP_196262258.1">
    <property type="nucleotide sequence ID" value="NZ_JADQDN010000001.1"/>
</dbReference>
<dbReference type="Gene3D" id="3.30.930.10">
    <property type="entry name" value="Bira Bifunctional Protein, Domain 2"/>
    <property type="match status" value="1"/>
</dbReference>
<dbReference type="InterPro" id="IPR033728">
    <property type="entry name" value="ThrRS_core"/>
</dbReference>
<dbReference type="CDD" id="cd00860">
    <property type="entry name" value="ThrRS_anticodon"/>
    <property type="match status" value="1"/>
</dbReference>
<dbReference type="InterPro" id="IPR012947">
    <property type="entry name" value="tRNA_SAD"/>
</dbReference>
<dbReference type="InterPro" id="IPR006195">
    <property type="entry name" value="aa-tRNA-synth_II"/>
</dbReference>
<keyword evidence="6 14" id="KW-0479">Metal-binding</keyword>
<reference evidence="17 18" key="1">
    <citation type="submission" date="2020-11" db="EMBL/GenBank/DDBJ databases">
        <authorList>
            <person name="Kim M.K."/>
        </authorList>
    </citation>
    <scope>NUCLEOTIDE SEQUENCE [LARGE SCALE GENOMIC DNA]</scope>
    <source>
        <strain evidence="17 18">BT290</strain>
    </source>
</reference>
<dbReference type="EMBL" id="JADQDN010000001">
    <property type="protein sequence ID" value="MBF9194850.1"/>
    <property type="molecule type" value="Genomic_DNA"/>
</dbReference>
<evidence type="ECO:0000256" key="14">
    <source>
        <dbReference type="HAMAP-Rule" id="MF_00184"/>
    </source>
</evidence>
<feature type="domain" description="TGS" evidence="16">
    <location>
        <begin position="1"/>
        <end position="61"/>
    </location>
</feature>
<dbReference type="NCBIfam" id="TIGR00418">
    <property type="entry name" value="thrS"/>
    <property type="match status" value="1"/>
</dbReference>
<keyword evidence="12 14" id="KW-0030">Aminoacyl-tRNA synthetase</keyword>
<evidence type="ECO:0000256" key="4">
    <source>
        <dbReference type="ARBA" id="ARBA00022555"/>
    </source>
</evidence>
<dbReference type="CDD" id="cd00771">
    <property type="entry name" value="ThrRS_core"/>
    <property type="match status" value="1"/>
</dbReference>
<feature type="domain" description="Aminoacyl-transfer RNA synthetases class-II family profile" evidence="15">
    <location>
        <begin position="273"/>
        <end position="551"/>
    </location>
</feature>
<dbReference type="InterPro" id="IPR012675">
    <property type="entry name" value="Beta-grasp_dom_sf"/>
</dbReference>
<evidence type="ECO:0000259" key="15">
    <source>
        <dbReference type="PROSITE" id="PS50862"/>
    </source>
</evidence>
<keyword evidence="9 14" id="KW-0067">ATP-binding</keyword>
<dbReference type="SUPFAM" id="SSF81271">
    <property type="entry name" value="TGS-like"/>
    <property type="match status" value="1"/>
</dbReference>
<dbReference type="InterPro" id="IPR004095">
    <property type="entry name" value="TGS"/>
</dbReference>
<evidence type="ECO:0000313" key="18">
    <source>
        <dbReference type="Proteomes" id="UP000611708"/>
    </source>
</evidence>
<sequence length="681" mass="76885">MITLTFPDGAQRQFEPGISGREIVEGIAKSLAKRTVAMALDGTVADLADPITQDAKIEFLNREDPRSLELIRHDCAHVLAEAVQELFPGTQVTIGPVIENGFYYDFARNEPFTPEDFPAIEAKMREIITRDKPFTKEVWDRDKAKQVFAEKGESYKVELVDAIPEGQDLKIYSQGEWFDLCRGPHMTSTGKIGNAFKLMKVAGAYWRGDSNNAMLTRIYATAWASQEELDNYIRQLEEAEKRDHRRLGREMDLFHFQEEGPGVVFWHPKGWTVFQELISYMRRRLKGTYQEVNAPQILDKALWETSGHWGWYSDNMFAVKSASAFLRPNDPEADQRLLALKPMNCPGHVQIFKHGLKSYRDLPLRLAEFGNVHRYEPSGALHGLMRVRGFTQDDAHIFCTEEQLADECLKINDLILSTYADFGFDEIVVKLSTRPEKRVGTDEMWDHAEDVMTRVLKQIEDQSGGRIKTAINPGEGAFYGPKFEYVLRDAIGRDWQCGTTQVDFNLPERFGAFYVDADGQKKTPVMVHRAICGSMERFTGILIEHFAGHFPLWLAPVQAVVATITSEGDGYAMEVVRAAEAAGLRVEADLRNEKINYKVREHSLVKVPVLLVVGRKEAAERTVSIRRLGSPEQKTMTLDEALKALAAEAVTPDLKRVAKAVSEPEGHATLDGHHVVERTVA</sequence>
<dbReference type="GO" id="GO:0004829">
    <property type="term" value="F:threonine-tRNA ligase activity"/>
    <property type="evidence" value="ECO:0007669"/>
    <property type="project" value="UniProtKB-EC"/>
</dbReference>
<dbReference type="InterPro" id="IPR004154">
    <property type="entry name" value="Anticodon-bd"/>
</dbReference>
<dbReference type="HAMAP" id="MF_00184">
    <property type="entry name" value="Thr_tRNA_synth"/>
    <property type="match status" value="1"/>
</dbReference>
<dbReference type="InterPro" id="IPR036621">
    <property type="entry name" value="Anticodon-bd_dom_sf"/>
</dbReference>
<evidence type="ECO:0000256" key="7">
    <source>
        <dbReference type="ARBA" id="ARBA00022741"/>
    </source>
</evidence>
<dbReference type="Gene3D" id="3.40.50.800">
    <property type="entry name" value="Anticodon-binding domain"/>
    <property type="match status" value="1"/>
</dbReference>
<keyword evidence="4 14" id="KW-0820">tRNA-binding</keyword>
<dbReference type="Gene3D" id="3.10.20.30">
    <property type="match status" value="1"/>
</dbReference>
<evidence type="ECO:0000256" key="6">
    <source>
        <dbReference type="ARBA" id="ARBA00022723"/>
    </source>
</evidence>
<keyword evidence="8 14" id="KW-0862">Zinc</keyword>
<dbReference type="CDD" id="cd01667">
    <property type="entry name" value="TGS_ThrRS"/>
    <property type="match status" value="1"/>
</dbReference>
<dbReference type="InterPro" id="IPR045864">
    <property type="entry name" value="aa-tRNA-synth_II/BPL/LPL"/>
</dbReference>
<evidence type="ECO:0000256" key="12">
    <source>
        <dbReference type="ARBA" id="ARBA00023146"/>
    </source>
</evidence>
<evidence type="ECO:0000256" key="5">
    <source>
        <dbReference type="ARBA" id="ARBA00022598"/>
    </source>
</evidence>
<comment type="caution">
    <text evidence="17">The sequence shown here is derived from an EMBL/GenBank/DDBJ whole genome shotgun (WGS) entry which is preliminary data.</text>
</comment>
<dbReference type="InterPro" id="IPR047246">
    <property type="entry name" value="ThrRS_anticodon"/>
</dbReference>
<evidence type="ECO:0000256" key="8">
    <source>
        <dbReference type="ARBA" id="ARBA00022833"/>
    </source>
</evidence>
<comment type="subcellular location">
    <subcellularLocation>
        <location evidence="14">Cytoplasm</location>
    </subcellularLocation>
</comment>
<evidence type="ECO:0000256" key="9">
    <source>
        <dbReference type="ARBA" id="ARBA00022840"/>
    </source>
</evidence>
<proteinExistence type="inferred from homology"/>
<accession>A0ABS0HN07</accession>
<evidence type="ECO:0000256" key="10">
    <source>
        <dbReference type="ARBA" id="ARBA00022884"/>
    </source>
</evidence>
<organism evidence="17 18">
    <name type="scientific">Microvirga terrestris</name>
    <dbReference type="NCBI Taxonomy" id="2791024"/>
    <lineage>
        <taxon>Bacteria</taxon>
        <taxon>Pseudomonadati</taxon>
        <taxon>Pseudomonadota</taxon>
        <taxon>Alphaproteobacteria</taxon>
        <taxon>Hyphomicrobiales</taxon>
        <taxon>Methylobacteriaceae</taxon>
        <taxon>Microvirga</taxon>
    </lineage>
</organism>
<dbReference type="SUPFAM" id="SSF52954">
    <property type="entry name" value="Class II aaRS ABD-related"/>
    <property type="match status" value="1"/>
</dbReference>
<dbReference type="InterPro" id="IPR012676">
    <property type="entry name" value="TGS-like"/>
</dbReference>
<evidence type="ECO:0000256" key="1">
    <source>
        <dbReference type="ARBA" id="ARBA00008226"/>
    </source>
</evidence>
<comment type="catalytic activity">
    <reaction evidence="13 14">
        <text>tRNA(Thr) + L-threonine + ATP = L-threonyl-tRNA(Thr) + AMP + diphosphate + H(+)</text>
        <dbReference type="Rhea" id="RHEA:24624"/>
        <dbReference type="Rhea" id="RHEA-COMP:9670"/>
        <dbReference type="Rhea" id="RHEA-COMP:9704"/>
        <dbReference type="ChEBI" id="CHEBI:15378"/>
        <dbReference type="ChEBI" id="CHEBI:30616"/>
        <dbReference type="ChEBI" id="CHEBI:33019"/>
        <dbReference type="ChEBI" id="CHEBI:57926"/>
        <dbReference type="ChEBI" id="CHEBI:78442"/>
        <dbReference type="ChEBI" id="CHEBI:78534"/>
        <dbReference type="ChEBI" id="CHEBI:456215"/>
        <dbReference type="EC" id="6.1.1.3"/>
    </reaction>
</comment>
<comment type="subunit">
    <text evidence="2 14">Homodimer.</text>
</comment>
<dbReference type="SUPFAM" id="SSF55681">
    <property type="entry name" value="Class II aaRS and biotin synthetases"/>
    <property type="match status" value="1"/>
</dbReference>
<dbReference type="EC" id="6.1.1.3" evidence="14"/>
<dbReference type="Pfam" id="PF03129">
    <property type="entry name" value="HGTP_anticodon"/>
    <property type="match status" value="1"/>
</dbReference>
<dbReference type="Proteomes" id="UP000611708">
    <property type="component" value="Unassembled WGS sequence"/>
</dbReference>
<dbReference type="PRINTS" id="PR01047">
    <property type="entry name" value="TRNASYNTHTHR"/>
</dbReference>
<evidence type="ECO:0000256" key="11">
    <source>
        <dbReference type="ARBA" id="ARBA00022917"/>
    </source>
</evidence>
<dbReference type="Gene3D" id="3.30.54.20">
    <property type="match status" value="1"/>
</dbReference>
<evidence type="ECO:0000256" key="2">
    <source>
        <dbReference type="ARBA" id="ARBA00011738"/>
    </source>
</evidence>
<dbReference type="InterPro" id="IPR018163">
    <property type="entry name" value="Thr/Ala-tRNA-synth_IIc_edit"/>
</dbReference>
<keyword evidence="10 14" id="KW-0694">RNA-binding</keyword>
<feature type="binding site" evidence="14">
    <location>
        <position position="396"/>
    </location>
    <ligand>
        <name>Zn(2+)</name>
        <dbReference type="ChEBI" id="CHEBI:29105"/>
        <note>catalytic</note>
    </ligand>
</feature>
<keyword evidence="11 14" id="KW-0648">Protein biosynthesis</keyword>